<dbReference type="OrthoDB" id="9801263at2"/>
<gene>
    <name evidence="1" type="ORF">FXN63_02270</name>
</gene>
<proteinExistence type="predicted"/>
<evidence type="ECO:0000313" key="1">
    <source>
        <dbReference type="EMBL" id="QEI04796.1"/>
    </source>
</evidence>
<organism evidence="1 2">
    <name type="scientific">Pigmentiphaga aceris</name>
    <dbReference type="NCBI Taxonomy" id="1940612"/>
    <lineage>
        <taxon>Bacteria</taxon>
        <taxon>Pseudomonadati</taxon>
        <taxon>Pseudomonadota</taxon>
        <taxon>Betaproteobacteria</taxon>
        <taxon>Burkholderiales</taxon>
        <taxon>Alcaligenaceae</taxon>
        <taxon>Pigmentiphaga</taxon>
    </lineage>
</organism>
<reference evidence="1 2" key="1">
    <citation type="submission" date="2019-08" db="EMBL/GenBank/DDBJ databases">
        <title>Amphibian skin-associated Pigmentiphaga: genome sequence and occurrence across geography and hosts.</title>
        <authorList>
            <person name="Bletz M.C."/>
            <person name="Bunk B."/>
            <person name="Sproeer C."/>
            <person name="Biwer P."/>
            <person name="Reiter S."/>
            <person name="Rabemananjara F.C.E."/>
            <person name="Schulz S."/>
            <person name="Overmann J."/>
            <person name="Vences M."/>
        </authorList>
    </citation>
    <scope>NUCLEOTIDE SEQUENCE [LARGE SCALE GENOMIC DNA]</scope>
    <source>
        <strain evidence="1 2">Mada1488</strain>
    </source>
</reference>
<dbReference type="AlphaFoldDB" id="A0A5C0AT51"/>
<accession>A0A5C0AT51</accession>
<sequence length="71" mass="7735">MSGKFTIDSDAKMQRAGTSGRRTLIASLRSCGLGLGVSLALKLRHMRGFFLVFPIRDALRRELSGHTTAPC</sequence>
<dbReference type="KEGG" id="pacr:FXN63_02270"/>
<dbReference type="EMBL" id="CP043046">
    <property type="protein sequence ID" value="QEI04796.1"/>
    <property type="molecule type" value="Genomic_DNA"/>
</dbReference>
<dbReference type="Proteomes" id="UP000325161">
    <property type="component" value="Chromosome"/>
</dbReference>
<name>A0A5C0AT51_9BURK</name>
<keyword evidence="2" id="KW-1185">Reference proteome</keyword>
<evidence type="ECO:0000313" key="2">
    <source>
        <dbReference type="Proteomes" id="UP000325161"/>
    </source>
</evidence>
<protein>
    <submittedName>
        <fullName evidence="1">Uncharacterized protein</fullName>
    </submittedName>
</protein>